<dbReference type="SUPFAM" id="SSF51126">
    <property type="entry name" value="Pectin lyase-like"/>
    <property type="match status" value="1"/>
</dbReference>
<feature type="signal peptide" evidence="1">
    <location>
        <begin position="1"/>
        <end position="28"/>
    </location>
</feature>
<organism evidence="2 3">
    <name type="scientific">Aeoliella straminimaris</name>
    <dbReference type="NCBI Taxonomy" id="2954799"/>
    <lineage>
        <taxon>Bacteria</taxon>
        <taxon>Pseudomonadati</taxon>
        <taxon>Planctomycetota</taxon>
        <taxon>Planctomycetia</taxon>
        <taxon>Pirellulales</taxon>
        <taxon>Lacipirellulaceae</taxon>
        <taxon>Aeoliella</taxon>
    </lineage>
</organism>
<evidence type="ECO:0008006" key="4">
    <source>
        <dbReference type="Google" id="ProtNLM"/>
    </source>
</evidence>
<proteinExistence type="predicted"/>
<dbReference type="AlphaFoldDB" id="A0A9X2JEE6"/>
<gene>
    <name evidence="2" type="ORF">NG895_01395</name>
</gene>
<evidence type="ECO:0000256" key="1">
    <source>
        <dbReference type="SAM" id="SignalP"/>
    </source>
</evidence>
<dbReference type="Gene3D" id="2.160.20.10">
    <property type="entry name" value="Single-stranded right-handed beta-helix, Pectin lyase-like"/>
    <property type="match status" value="1"/>
</dbReference>
<reference evidence="2" key="1">
    <citation type="submission" date="2022-06" db="EMBL/GenBank/DDBJ databases">
        <title>Aeoliella straminimaris, a novel planctomycete from sediments.</title>
        <authorList>
            <person name="Vitorino I.R."/>
            <person name="Lage O.M."/>
        </authorList>
    </citation>
    <scope>NUCLEOTIDE SEQUENCE</scope>
    <source>
        <strain evidence="2">ICT_H6.2</strain>
    </source>
</reference>
<accession>A0A9X2JEE6</accession>
<keyword evidence="3" id="KW-1185">Reference proteome</keyword>
<dbReference type="RefSeq" id="WP_252850652.1">
    <property type="nucleotide sequence ID" value="NZ_JAMXLR010000006.1"/>
</dbReference>
<dbReference type="InterPro" id="IPR012334">
    <property type="entry name" value="Pectin_lyas_fold"/>
</dbReference>
<protein>
    <recommendedName>
        <fullName evidence="4">Right handed beta helix domain-containing protein</fullName>
    </recommendedName>
</protein>
<evidence type="ECO:0000313" key="3">
    <source>
        <dbReference type="Proteomes" id="UP001155241"/>
    </source>
</evidence>
<evidence type="ECO:0000313" key="2">
    <source>
        <dbReference type="EMBL" id="MCO6042551.1"/>
    </source>
</evidence>
<dbReference type="Proteomes" id="UP001155241">
    <property type="component" value="Unassembled WGS sequence"/>
</dbReference>
<dbReference type="EMBL" id="JAMXLR010000006">
    <property type="protein sequence ID" value="MCO6042551.1"/>
    <property type="molecule type" value="Genomic_DNA"/>
</dbReference>
<feature type="chain" id="PRO_5040803644" description="Right handed beta helix domain-containing protein" evidence="1">
    <location>
        <begin position="29"/>
        <end position="491"/>
    </location>
</feature>
<keyword evidence="1" id="KW-0732">Signal</keyword>
<comment type="caution">
    <text evidence="2">The sequence shown here is derived from an EMBL/GenBank/DDBJ whole genome shotgun (WGS) entry which is preliminary data.</text>
</comment>
<dbReference type="InterPro" id="IPR011050">
    <property type="entry name" value="Pectin_lyase_fold/virulence"/>
</dbReference>
<name>A0A9X2JEE6_9BACT</name>
<sequence>MNRQMPQLNPIILLLSAAFCTLVSSTFAQNSINVGLQRAKNPPMQTVSREPPVLPDPQEPFEVRDDFTLIESLDEFRAAIKASGQKVRLKPGIYRAESVDPPVGSDQHIFAATGSNNHFDLRGVVIETPVSVQSKLSRAAHVSDCWHLFGDNNTFEGGYFRNVIDRPYPDYSVAENEFEVLGSGNSFVDCTFVIQGSVPYGYSDFYGKGGPNFGRLNKHGFLSIVGAQHTRLSGCQVYMQSFGHCIHFHAADGVVIENCLLSGTLRPTNDIFAEQVGRAVEYDFQVMYRGKRPIPHDEMIPLTEDGIRTYGGDKNITVTDTTIERFRGCVQILCESDVTLKNVTVLEAGDFSFDVSAGDQGKVELRNCRADVAYNPVFNLTRGATPKDAFYEVTILSPAEGVKPTPRSSLGTICGERCTFILHDGTTRPLPAEANQLHCGGNKGLANSTVKNYTSARLLLSERVRDCTIESVGPVDDRGAGNRVMRIEPED</sequence>